<evidence type="ECO:0000313" key="2">
    <source>
        <dbReference type="EMBL" id="KAK8389942.1"/>
    </source>
</evidence>
<keyword evidence="1" id="KW-0812">Transmembrane</keyword>
<gene>
    <name evidence="2" type="ORF">O3P69_012867</name>
</gene>
<dbReference type="AlphaFoldDB" id="A0AAW0TUI8"/>
<evidence type="ECO:0000313" key="3">
    <source>
        <dbReference type="Proteomes" id="UP001487740"/>
    </source>
</evidence>
<sequence>MREGHGRGRERSVSEARSVECRCVARDKTPSSIDSTTSTTTTTTTTTTMSRVTCYLGLLLACCALVLSIPPPEAASMPAGVAGFLPAMAQGNPFMAKFKPGAPGAAGAAAPLLLPSPLPVLLLLLLLPPVTLPPAVNKLIAKYKAAAAAFYPTMPVV</sequence>
<dbReference type="Proteomes" id="UP001487740">
    <property type="component" value="Unassembled WGS sequence"/>
</dbReference>
<accession>A0AAW0TUI8</accession>
<name>A0AAW0TUI8_SCYPA</name>
<feature type="transmembrane region" description="Helical" evidence="1">
    <location>
        <begin position="52"/>
        <end position="69"/>
    </location>
</feature>
<organism evidence="2 3">
    <name type="scientific">Scylla paramamosain</name>
    <name type="common">Mud crab</name>
    <dbReference type="NCBI Taxonomy" id="85552"/>
    <lineage>
        <taxon>Eukaryota</taxon>
        <taxon>Metazoa</taxon>
        <taxon>Ecdysozoa</taxon>
        <taxon>Arthropoda</taxon>
        <taxon>Crustacea</taxon>
        <taxon>Multicrustacea</taxon>
        <taxon>Malacostraca</taxon>
        <taxon>Eumalacostraca</taxon>
        <taxon>Eucarida</taxon>
        <taxon>Decapoda</taxon>
        <taxon>Pleocyemata</taxon>
        <taxon>Brachyura</taxon>
        <taxon>Eubrachyura</taxon>
        <taxon>Portunoidea</taxon>
        <taxon>Portunidae</taxon>
        <taxon>Portuninae</taxon>
        <taxon>Scylla</taxon>
    </lineage>
</organism>
<comment type="caution">
    <text evidence="2">The sequence shown here is derived from an EMBL/GenBank/DDBJ whole genome shotgun (WGS) entry which is preliminary data.</text>
</comment>
<reference evidence="2 3" key="1">
    <citation type="submission" date="2023-03" db="EMBL/GenBank/DDBJ databases">
        <title>High-quality genome of Scylla paramamosain provides insights in environmental adaptation.</title>
        <authorList>
            <person name="Zhang L."/>
        </authorList>
    </citation>
    <scope>NUCLEOTIDE SEQUENCE [LARGE SCALE GENOMIC DNA]</scope>
    <source>
        <strain evidence="2">LZ_2023a</strain>
        <tissue evidence="2">Muscle</tissue>
    </source>
</reference>
<dbReference type="EMBL" id="JARAKH010000026">
    <property type="protein sequence ID" value="KAK8389942.1"/>
    <property type="molecule type" value="Genomic_DNA"/>
</dbReference>
<keyword evidence="1" id="KW-0472">Membrane</keyword>
<evidence type="ECO:0000256" key="1">
    <source>
        <dbReference type="SAM" id="Phobius"/>
    </source>
</evidence>
<proteinExistence type="predicted"/>
<keyword evidence="1" id="KW-1133">Transmembrane helix</keyword>
<keyword evidence="3" id="KW-1185">Reference proteome</keyword>
<protein>
    <submittedName>
        <fullName evidence="2">Uncharacterized protein</fullName>
    </submittedName>
</protein>